<keyword evidence="2" id="KW-0732">Signal</keyword>
<dbReference type="PANTHER" id="PTHR30632:SF0">
    <property type="entry name" value="SULFATE-BINDING PROTEIN"/>
    <property type="match status" value="1"/>
</dbReference>
<dbReference type="CDD" id="cd13517">
    <property type="entry name" value="PBP2_ModA3_like"/>
    <property type="match status" value="1"/>
</dbReference>
<dbReference type="EMBL" id="CP000254">
    <property type="protein sequence ID" value="ABD41688.1"/>
    <property type="molecule type" value="Genomic_DNA"/>
</dbReference>
<dbReference type="AlphaFoldDB" id="Q2FRD3"/>
<dbReference type="KEGG" id="mhu:Mhun_1978"/>
<gene>
    <name evidence="4" type="ordered locus">Mhun_1978</name>
</gene>
<dbReference type="Proteomes" id="UP000001941">
    <property type="component" value="Chromosome"/>
</dbReference>
<organism evidence="4 5">
    <name type="scientific">Methanospirillum hungatei JF-1 (strain ATCC 27890 / DSM 864 / NBRC 100397 / JF-1)</name>
    <dbReference type="NCBI Taxonomy" id="323259"/>
    <lineage>
        <taxon>Archaea</taxon>
        <taxon>Methanobacteriati</taxon>
        <taxon>Methanobacteriota</taxon>
        <taxon>Stenosarchaea group</taxon>
        <taxon>Methanomicrobia</taxon>
        <taxon>Methanomicrobiales</taxon>
        <taxon>Methanospirillaceae</taxon>
        <taxon>Methanospirillum</taxon>
    </lineage>
</organism>
<evidence type="ECO:0000313" key="4">
    <source>
        <dbReference type="EMBL" id="ABD41688.1"/>
    </source>
</evidence>
<feature type="transmembrane region" description="Helical" evidence="3">
    <location>
        <begin position="65"/>
        <end position="87"/>
    </location>
</feature>
<dbReference type="NCBIfam" id="TIGR01256">
    <property type="entry name" value="modA"/>
    <property type="match status" value="1"/>
</dbReference>
<sequence>MRIKFPSDFQDHFRILCITILLSPFECNLLSRFSHEMNLMSLTLIKKKSLYVISWLVVQMKYRSCLLTGLVLFFLFAFMSAPVYGALESDTLFVYAGAGLKEPMTEIGTFFEEKTGIKVEYNFAGSGTLITQMELTKKGDVFIPGGTPDYAIAENKSLVIDPVYVAYHVPVIGIQPGNPHGIKSIYDFTKDGLKLALGDVNTTAIGRQGQKLFEKLGIAEDVEKNVVLRAPTINEVVTALKLKQVDASLITIDQIKGDEIESVQLPDDESLALVVPIGRTTFTTQKEHAQEFVDFVSSDEGKAVFKKHGFPVYPDPAYADLKV</sequence>
<protein>
    <submittedName>
        <fullName evidence="4">Molybdenum ABC transporter, periplasmic molybdate-binding protein</fullName>
    </submittedName>
</protein>
<dbReference type="PANTHER" id="PTHR30632">
    <property type="entry name" value="MOLYBDATE-BINDING PERIPLASMIC PROTEIN"/>
    <property type="match status" value="1"/>
</dbReference>
<keyword evidence="1" id="KW-0479">Metal-binding</keyword>
<name>Q2FRD3_METHJ</name>
<dbReference type="HOGENOM" id="CLU_065520_2_1_2"/>
<reference evidence="5" key="1">
    <citation type="journal article" date="2016" name="Stand. Genomic Sci.">
        <title>Complete genome sequence of Methanospirillum hungatei type strain JF1.</title>
        <authorList>
            <person name="Gunsalus R.P."/>
            <person name="Cook L.E."/>
            <person name="Crable B."/>
            <person name="Rohlin L."/>
            <person name="McDonald E."/>
            <person name="Mouttaki H."/>
            <person name="Sieber J.R."/>
            <person name="Poweleit N."/>
            <person name="Zhou H."/>
            <person name="Lapidus A.L."/>
            <person name="Daligault H.E."/>
            <person name="Land M."/>
            <person name="Gilna P."/>
            <person name="Ivanova N."/>
            <person name="Kyrpides N."/>
            <person name="Culley D.E."/>
            <person name="McInerney M.J."/>
        </authorList>
    </citation>
    <scope>NUCLEOTIDE SEQUENCE [LARGE SCALE GENOMIC DNA]</scope>
    <source>
        <strain evidence="5">ATCC 27890 / DSM 864 / NBRC 100397 / JF-1</strain>
    </source>
</reference>
<evidence type="ECO:0000256" key="3">
    <source>
        <dbReference type="SAM" id="Phobius"/>
    </source>
</evidence>
<keyword evidence="3" id="KW-1133">Transmembrane helix</keyword>
<dbReference type="InParanoid" id="Q2FRD3"/>
<dbReference type="EnsemblBacteria" id="ABD41688">
    <property type="protein sequence ID" value="ABD41688"/>
    <property type="gene ID" value="Mhun_1978"/>
</dbReference>
<keyword evidence="3" id="KW-0472">Membrane</keyword>
<dbReference type="Gene3D" id="3.40.190.10">
    <property type="entry name" value="Periplasmic binding protein-like II"/>
    <property type="match status" value="2"/>
</dbReference>
<accession>Q2FRD3</accession>
<dbReference type="STRING" id="323259.Mhun_1978"/>
<dbReference type="InterPro" id="IPR005950">
    <property type="entry name" value="ModA"/>
</dbReference>
<dbReference type="InterPro" id="IPR050682">
    <property type="entry name" value="ModA/WtpA"/>
</dbReference>
<evidence type="ECO:0000313" key="5">
    <source>
        <dbReference type="Proteomes" id="UP000001941"/>
    </source>
</evidence>
<dbReference type="GO" id="GO:0046872">
    <property type="term" value="F:metal ion binding"/>
    <property type="evidence" value="ECO:0007669"/>
    <property type="project" value="UniProtKB-KW"/>
</dbReference>
<dbReference type="Pfam" id="PF13531">
    <property type="entry name" value="SBP_bac_11"/>
    <property type="match status" value="1"/>
</dbReference>
<keyword evidence="3" id="KW-0812">Transmembrane</keyword>
<evidence type="ECO:0000256" key="1">
    <source>
        <dbReference type="ARBA" id="ARBA00022723"/>
    </source>
</evidence>
<dbReference type="GO" id="GO:0030973">
    <property type="term" value="F:molybdate ion binding"/>
    <property type="evidence" value="ECO:0007669"/>
    <property type="project" value="TreeGrafter"/>
</dbReference>
<evidence type="ECO:0000256" key="2">
    <source>
        <dbReference type="ARBA" id="ARBA00022729"/>
    </source>
</evidence>
<dbReference type="GO" id="GO:0015689">
    <property type="term" value="P:molybdate ion transport"/>
    <property type="evidence" value="ECO:0007669"/>
    <property type="project" value="InterPro"/>
</dbReference>
<dbReference type="eggNOG" id="arCOG00219">
    <property type="taxonomic scope" value="Archaea"/>
</dbReference>
<proteinExistence type="predicted"/>
<keyword evidence="5" id="KW-1185">Reference proteome</keyword>
<dbReference type="SUPFAM" id="SSF53850">
    <property type="entry name" value="Periplasmic binding protein-like II"/>
    <property type="match status" value="1"/>
</dbReference>